<reference evidence="3" key="1">
    <citation type="journal article" date="2020" name="bioRxiv">
        <title>Whole genome comparisons of ergot fungi reveals the divergence and evolution of species within the genus Claviceps are the result of varying mechanisms driving genome evolution and host range expansion.</title>
        <authorList>
            <person name="Wyka S.A."/>
            <person name="Mondo S.J."/>
            <person name="Liu M."/>
            <person name="Dettman J."/>
            <person name="Nalam V."/>
            <person name="Broders K.D."/>
        </authorList>
    </citation>
    <scope>NUCLEOTIDE SEQUENCE</scope>
    <source>
        <strain evidence="3">CCC 602</strain>
    </source>
</reference>
<keyword evidence="2" id="KW-0732">Signal</keyword>
<accession>A0A9P7N795</accession>
<protein>
    <submittedName>
        <fullName evidence="3">Uncharacterized protein</fullName>
    </submittedName>
</protein>
<comment type="caution">
    <text evidence="3">The sequence shown here is derived from an EMBL/GenBank/DDBJ whole genome shotgun (WGS) entry which is preliminary data.</text>
</comment>
<gene>
    <name evidence="3" type="ORF">E4U43_001763</name>
</gene>
<dbReference type="AlphaFoldDB" id="A0A9P7N795"/>
<evidence type="ECO:0000256" key="1">
    <source>
        <dbReference type="SAM" id="MobiDB-lite"/>
    </source>
</evidence>
<dbReference type="Proteomes" id="UP000748025">
    <property type="component" value="Unassembled WGS sequence"/>
</dbReference>
<keyword evidence="4" id="KW-1185">Reference proteome</keyword>
<dbReference type="EMBL" id="SRPW01001598">
    <property type="protein sequence ID" value="KAG5999942.1"/>
    <property type="molecule type" value="Genomic_DNA"/>
</dbReference>
<name>A0A9P7N795_9HYPO</name>
<proteinExistence type="predicted"/>
<feature type="chain" id="PRO_5040386824" evidence="2">
    <location>
        <begin position="24"/>
        <end position="303"/>
    </location>
</feature>
<evidence type="ECO:0000313" key="4">
    <source>
        <dbReference type="Proteomes" id="UP000748025"/>
    </source>
</evidence>
<organism evidence="3 4">
    <name type="scientific">Claviceps pusilla</name>
    <dbReference type="NCBI Taxonomy" id="123648"/>
    <lineage>
        <taxon>Eukaryota</taxon>
        <taxon>Fungi</taxon>
        <taxon>Dikarya</taxon>
        <taxon>Ascomycota</taxon>
        <taxon>Pezizomycotina</taxon>
        <taxon>Sordariomycetes</taxon>
        <taxon>Hypocreomycetidae</taxon>
        <taxon>Hypocreales</taxon>
        <taxon>Clavicipitaceae</taxon>
        <taxon>Claviceps</taxon>
    </lineage>
</organism>
<evidence type="ECO:0000256" key="2">
    <source>
        <dbReference type="SAM" id="SignalP"/>
    </source>
</evidence>
<feature type="region of interest" description="Disordered" evidence="1">
    <location>
        <begin position="51"/>
        <end position="101"/>
    </location>
</feature>
<sequence>MGPWADAFPIIALFWDWTGLSVGGMDSVQLTAMHARTEYRICDLRKATGRGHMMGTTGRGRERGRRAASACSSKPIFRPDALPPSRYPTRPRDSRRPTCRGRLIKGASGGSRCLAKGCGWSLGMLELGTLNRWNRNVCSSDPSVVTNEAGVTKTPRLWVLGMASHGIAWHMASHAAPVPNTTAVVLSICQATIRSTLRDRWPKRRNKVPVSPRLSAAVQALQRNTMWGADEIICMGHERLQVPGSSLPPAHHLHIKKSSTTIRWVPWIVTATSSMLTNSFGEAAIPVFQRCIKASKRVAKRVA</sequence>
<feature type="signal peptide" evidence="2">
    <location>
        <begin position="1"/>
        <end position="23"/>
    </location>
</feature>
<evidence type="ECO:0000313" key="3">
    <source>
        <dbReference type="EMBL" id="KAG5999942.1"/>
    </source>
</evidence>